<name>A0A8K0DZZ9_9ROSA</name>
<feature type="compositionally biased region" description="Basic residues" evidence="5">
    <location>
        <begin position="71"/>
        <end position="82"/>
    </location>
</feature>
<dbReference type="GO" id="GO:0030154">
    <property type="term" value="P:cell differentiation"/>
    <property type="evidence" value="ECO:0007669"/>
    <property type="project" value="UniProtKB-KW"/>
</dbReference>
<dbReference type="Proteomes" id="UP000796880">
    <property type="component" value="Unassembled WGS sequence"/>
</dbReference>
<dbReference type="InterPro" id="IPR039618">
    <property type="entry name" value="CLE9-13"/>
</dbReference>
<evidence type="ECO:0000256" key="5">
    <source>
        <dbReference type="SAM" id="MobiDB-lite"/>
    </source>
</evidence>
<evidence type="ECO:0000313" key="7">
    <source>
        <dbReference type="Proteomes" id="UP000796880"/>
    </source>
</evidence>
<dbReference type="PANTHER" id="PTHR34359">
    <property type="entry name" value="CLAVATA3/ESR (CLE)-RELATED PROTEIN 10"/>
    <property type="match status" value="1"/>
</dbReference>
<protein>
    <recommendedName>
        <fullName evidence="8">CLAVATA3/ESR (CLE)-related protein 13</fullName>
    </recommendedName>
</protein>
<evidence type="ECO:0000256" key="4">
    <source>
        <dbReference type="ARBA" id="ARBA00023278"/>
    </source>
</evidence>
<keyword evidence="2" id="KW-0217">Developmental protein</keyword>
<comment type="caution">
    <text evidence="6">The sequence shown here is derived from an EMBL/GenBank/DDBJ whole genome shotgun (WGS) entry which is preliminary data.</text>
</comment>
<reference evidence="6" key="1">
    <citation type="submission" date="2020-03" db="EMBL/GenBank/DDBJ databases">
        <title>A high-quality chromosome-level genome assembly of a woody plant with both climbing and erect habits, Rhamnella rubrinervis.</title>
        <authorList>
            <person name="Lu Z."/>
            <person name="Yang Y."/>
            <person name="Zhu X."/>
            <person name="Sun Y."/>
        </authorList>
    </citation>
    <scope>NUCLEOTIDE SEQUENCE</scope>
    <source>
        <strain evidence="6">BYM</strain>
        <tissue evidence="6">Leaf</tissue>
    </source>
</reference>
<feature type="compositionally biased region" description="Basic and acidic residues" evidence="5">
    <location>
        <begin position="92"/>
        <end position="102"/>
    </location>
</feature>
<keyword evidence="4" id="KW-0379">Hydroxylation</keyword>
<evidence type="ECO:0000256" key="2">
    <source>
        <dbReference type="ARBA" id="ARBA00022473"/>
    </source>
</evidence>
<evidence type="ECO:0008006" key="8">
    <source>
        <dbReference type="Google" id="ProtNLM"/>
    </source>
</evidence>
<dbReference type="EMBL" id="VOIH02000009">
    <property type="protein sequence ID" value="KAF3437324.1"/>
    <property type="molecule type" value="Genomic_DNA"/>
</dbReference>
<feature type="region of interest" description="Disordered" evidence="5">
    <location>
        <begin position="71"/>
        <end position="112"/>
    </location>
</feature>
<dbReference type="PANTHER" id="PTHR34359:SF28">
    <property type="entry name" value="CLAVATA3_ESR (CLE)-RELATED PROTEIN 12"/>
    <property type="match status" value="1"/>
</dbReference>
<keyword evidence="7" id="KW-1185">Reference proteome</keyword>
<gene>
    <name evidence="6" type="ORF">FNV43_RR20077</name>
</gene>
<sequence length="112" mass="12937">MALKLSLQLFSFILWLSFFFLFLHACWFTFSGNIANNSTFVSPFHHHHMSTSSNRKLLAGKVDFTPYLRHRHHRHGHRRHTSSTHGPGGSDIDPRYGVEKRLVPTGPNPLHH</sequence>
<evidence type="ECO:0000256" key="3">
    <source>
        <dbReference type="ARBA" id="ARBA00022782"/>
    </source>
</evidence>
<evidence type="ECO:0000313" key="6">
    <source>
        <dbReference type="EMBL" id="KAF3437324.1"/>
    </source>
</evidence>
<dbReference type="OrthoDB" id="1194627at2759"/>
<proteinExistence type="inferred from homology"/>
<comment type="similarity">
    <text evidence="1">Belongs to the CLV3/ESR signal peptide family.</text>
</comment>
<organism evidence="6 7">
    <name type="scientific">Rhamnella rubrinervis</name>
    <dbReference type="NCBI Taxonomy" id="2594499"/>
    <lineage>
        <taxon>Eukaryota</taxon>
        <taxon>Viridiplantae</taxon>
        <taxon>Streptophyta</taxon>
        <taxon>Embryophyta</taxon>
        <taxon>Tracheophyta</taxon>
        <taxon>Spermatophyta</taxon>
        <taxon>Magnoliopsida</taxon>
        <taxon>eudicotyledons</taxon>
        <taxon>Gunneridae</taxon>
        <taxon>Pentapetalae</taxon>
        <taxon>rosids</taxon>
        <taxon>fabids</taxon>
        <taxon>Rosales</taxon>
        <taxon>Rhamnaceae</taxon>
        <taxon>rhamnoid group</taxon>
        <taxon>Rhamneae</taxon>
        <taxon>Rhamnella</taxon>
    </lineage>
</organism>
<accession>A0A8K0DZZ9</accession>
<evidence type="ECO:0000256" key="1">
    <source>
        <dbReference type="ARBA" id="ARBA00005416"/>
    </source>
</evidence>
<dbReference type="AlphaFoldDB" id="A0A8K0DZZ9"/>
<keyword evidence="3" id="KW-0221">Differentiation</keyword>